<dbReference type="AlphaFoldDB" id="A0AAW1QCI0"/>
<accession>A0AAW1QCI0</accession>
<evidence type="ECO:0000313" key="2">
    <source>
        <dbReference type="EMBL" id="KAK9818918.1"/>
    </source>
</evidence>
<evidence type="ECO:0000256" key="1">
    <source>
        <dbReference type="SAM" id="MobiDB-lite"/>
    </source>
</evidence>
<organism evidence="2 3">
    <name type="scientific">Apatococcus lobatus</name>
    <dbReference type="NCBI Taxonomy" id="904363"/>
    <lineage>
        <taxon>Eukaryota</taxon>
        <taxon>Viridiplantae</taxon>
        <taxon>Chlorophyta</taxon>
        <taxon>core chlorophytes</taxon>
        <taxon>Trebouxiophyceae</taxon>
        <taxon>Chlorellales</taxon>
        <taxon>Chlorellaceae</taxon>
        <taxon>Apatococcus</taxon>
    </lineage>
</organism>
<dbReference type="Proteomes" id="UP001438707">
    <property type="component" value="Unassembled WGS sequence"/>
</dbReference>
<proteinExistence type="predicted"/>
<feature type="region of interest" description="Disordered" evidence="1">
    <location>
        <begin position="1"/>
        <end position="35"/>
    </location>
</feature>
<name>A0AAW1QCI0_9CHLO</name>
<keyword evidence="3" id="KW-1185">Reference proteome</keyword>
<protein>
    <submittedName>
        <fullName evidence="2">Uncharacterized protein</fullName>
    </submittedName>
</protein>
<evidence type="ECO:0000313" key="3">
    <source>
        <dbReference type="Proteomes" id="UP001438707"/>
    </source>
</evidence>
<dbReference type="EMBL" id="JALJOS010000052">
    <property type="protein sequence ID" value="KAK9818918.1"/>
    <property type="molecule type" value="Genomic_DNA"/>
</dbReference>
<comment type="caution">
    <text evidence="2">The sequence shown here is derived from an EMBL/GenBank/DDBJ whole genome shotgun (WGS) entry which is preliminary data.</text>
</comment>
<reference evidence="2 3" key="1">
    <citation type="journal article" date="2024" name="Nat. Commun.">
        <title>Phylogenomics reveals the evolutionary origins of lichenization in chlorophyte algae.</title>
        <authorList>
            <person name="Puginier C."/>
            <person name="Libourel C."/>
            <person name="Otte J."/>
            <person name="Skaloud P."/>
            <person name="Haon M."/>
            <person name="Grisel S."/>
            <person name="Petersen M."/>
            <person name="Berrin J.G."/>
            <person name="Delaux P.M."/>
            <person name="Dal Grande F."/>
            <person name="Keller J."/>
        </authorList>
    </citation>
    <scope>NUCLEOTIDE SEQUENCE [LARGE SCALE GENOMIC DNA]</scope>
    <source>
        <strain evidence="2 3">SAG 2145</strain>
    </source>
</reference>
<gene>
    <name evidence="2" type="ORF">WJX74_000350</name>
</gene>
<sequence length="94" mass="10007">MELDPSEEAVAVAPATSTEKPLEQADCPVSDQQDDPCQAQALKNLLAKAQQLQTALRDLKRVRQKLDGGGASLLYPAGIDEQTLFAISNEGTSP</sequence>